<evidence type="ECO:0000256" key="2">
    <source>
        <dbReference type="SAM" id="SignalP"/>
    </source>
</evidence>
<accession>A0A917U4J3</accession>
<evidence type="ECO:0000313" key="4">
    <source>
        <dbReference type="Proteomes" id="UP000642070"/>
    </source>
</evidence>
<dbReference type="Proteomes" id="UP000642070">
    <property type="component" value="Unassembled WGS sequence"/>
</dbReference>
<keyword evidence="1" id="KW-1133">Transmembrane helix</keyword>
<sequence length="181" mass="17776">MRTAPAGLAAAAAAVLAAEAVLAAAAVEAAVLAARAAAVLAAAAVEAAVLAARAAAVLAARAAAVLAAAVAVFAAAAVLAAKAADEAVLAAAATALAPHRTVGPTLRSDHAARPGCRVRCLTAQIEHSTHSARTRLAAPMSGWDTTAAPARAASLCLAFRVACVRLRDRGSSRPYATHKRP</sequence>
<keyword evidence="1" id="KW-0812">Transmembrane</keyword>
<comment type="caution">
    <text evidence="3">The sequence shown here is derived from an EMBL/GenBank/DDBJ whole genome shotgun (WGS) entry which is preliminary data.</text>
</comment>
<evidence type="ECO:0000256" key="1">
    <source>
        <dbReference type="SAM" id="Phobius"/>
    </source>
</evidence>
<reference evidence="3" key="1">
    <citation type="journal article" date="2014" name="Int. J. Syst. Evol. Microbiol.">
        <title>Complete genome sequence of Corynebacterium casei LMG S-19264T (=DSM 44701T), isolated from a smear-ripened cheese.</title>
        <authorList>
            <consortium name="US DOE Joint Genome Institute (JGI-PGF)"/>
            <person name="Walter F."/>
            <person name="Albersmeier A."/>
            <person name="Kalinowski J."/>
            <person name="Ruckert C."/>
        </authorList>
    </citation>
    <scope>NUCLEOTIDE SEQUENCE</scope>
    <source>
        <strain evidence="3">JCM 19831</strain>
    </source>
</reference>
<organism evidence="3 4">
    <name type="scientific">Dactylosporangium sucinum</name>
    <dbReference type="NCBI Taxonomy" id="1424081"/>
    <lineage>
        <taxon>Bacteria</taxon>
        <taxon>Bacillati</taxon>
        <taxon>Actinomycetota</taxon>
        <taxon>Actinomycetes</taxon>
        <taxon>Micromonosporales</taxon>
        <taxon>Micromonosporaceae</taxon>
        <taxon>Dactylosporangium</taxon>
    </lineage>
</organism>
<dbReference type="EMBL" id="BMPI01000039">
    <property type="protein sequence ID" value="GGM56816.1"/>
    <property type="molecule type" value="Genomic_DNA"/>
</dbReference>
<feature type="signal peptide" evidence="2">
    <location>
        <begin position="1"/>
        <end position="23"/>
    </location>
</feature>
<reference evidence="3" key="2">
    <citation type="submission" date="2020-09" db="EMBL/GenBank/DDBJ databases">
        <authorList>
            <person name="Sun Q."/>
            <person name="Ohkuma M."/>
        </authorList>
    </citation>
    <scope>NUCLEOTIDE SEQUENCE</scope>
    <source>
        <strain evidence="3">JCM 19831</strain>
    </source>
</reference>
<protein>
    <submittedName>
        <fullName evidence="3">Uncharacterized protein</fullName>
    </submittedName>
</protein>
<feature type="transmembrane region" description="Helical" evidence="1">
    <location>
        <begin position="58"/>
        <end position="81"/>
    </location>
</feature>
<proteinExistence type="predicted"/>
<feature type="chain" id="PRO_5038558945" evidence="2">
    <location>
        <begin position="24"/>
        <end position="181"/>
    </location>
</feature>
<name>A0A917U4J3_9ACTN</name>
<gene>
    <name evidence="3" type="ORF">GCM10007977_068200</name>
</gene>
<keyword evidence="2" id="KW-0732">Signal</keyword>
<evidence type="ECO:0000313" key="3">
    <source>
        <dbReference type="EMBL" id="GGM56816.1"/>
    </source>
</evidence>
<dbReference type="AlphaFoldDB" id="A0A917U4J3"/>
<feature type="transmembrane region" description="Helical" evidence="1">
    <location>
        <begin position="33"/>
        <end position="51"/>
    </location>
</feature>
<keyword evidence="1" id="KW-0472">Membrane</keyword>
<keyword evidence="4" id="KW-1185">Reference proteome</keyword>